<evidence type="ECO:0000313" key="2">
    <source>
        <dbReference type="Proteomes" id="UP000312512"/>
    </source>
</evidence>
<dbReference type="Proteomes" id="UP000312512">
    <property type="component" value="Unassembled WGS sequence"/>
</dbReference>
<name>A0A5C4VVL0_9ACTN</name>
<organism evidence="1 2">
    <name type="scientific">Nonomuraea phyllanthi</name>
    <dbReference type="NCBI Taxonomy" id="2219224"/>
    <lineage>
        <taxon>Bacteria</taxon>
        <taxon>Bacillati</taxon>
        <taxon>Actinomycetota</taxon>
        <taxon>Actinomycetes</taxon>
        <taxon>Streptosporangiales</taxon>
        <taxon>Streptosporangiaceae</taxon>
        <taxon>Nonomuraea</taxon>
    </lineage>
</organism>
<sequence length="65" mass="6724">MRRSVSAAMARPAPGGADAMVRGSIRVMERRPLPSSTATGDAATLTAPARAGSIHAYGTQAQDLW</sequence>
<keyword evidence="2" id="KW-1185">Reference proteome</keyword>
<protein>
    <submittedName>
        <fullName evidence="1">Uncharacterized protein</fullName>
    </submittedName>
</protein>
<comment type="caution">
    <text evidence="1">The sequence shown here is derived from an EMBL/GenBank/DDBJ whole genome shotgun (WGS) entry which is preliminary data.</text>
</comment>
<evidence type="ECO:0000313" key="1">
    <source>
        <dbReference type="EMBL" id="KAB8190235.1"/>
    </source>
</evidence>
<reference evidence="1 2" key="1">
    <citation type="submission" date="2019-10" db="EMBL/GenBank/DDBJ databases">
        <title>Nonomuraea sp. nov., isolated from Phyllanthus amarus.</title>
        <authorList>
            <person name="Klykleung N."/>
            <person name="Tanasupawat S."/>
        </authorList>
    </citation>
    <scope>NUCLEOTIDE SEQUENCE [LARGE SCALE GENOMIC DNA]</scope>
    <source>
        <strain evidence="1 2">PA1-10</strain>
    </source>
</reference>
<accession>A0A5C4VVL0</accession>
<gene>
    <name evidence="1" type="ORF">FH608_035240</name>
</gene>
<dbReference type="RefSeq" id="WP_139634714.1">
    <property type="nucleotide sequence ID" value="NZ_VDLX02000016.1"/>
</dbReference>
<dbReference type="EMBL" id="VDLX02000016">
    <property type="protein sequence ID" value="KAB8190235.1"/>
    <property type="molecule type" value="Genomic_DNA"/>
</dbReference>
<proteinExistence type="predicted"/>
<dbReference type="AlphaFoldDB" id="A0A5C4VVL0"/>